<reference evidence="1" key="1">
    <citation type="submission" date="2022-04" db="EMBL/GenBank/DDBJ databases">
        <title>Chromosome-scale genome assembly of Holotrichia oblita Faldermann.</title>
        <authorList>
            <person name="Rongchong L."/>
        </authorList>
    </citation>
    <scope>NUCLEOTIDE SEQUENCE</scope>
    <source>
        <strain evidence="1">81SQS9</strain>
    </source>
</reference>
<organism evidence="1 2">
    <name type="scientific">Holotrichia oblita</name>
    <name type="common">Chafer beetle</name>
    <dbReference type="NCBI Taxonomy" id="644536"/>
    <lineage>
        <taxon>Eukaryota</taxon>
        <taxon>Metazoa</taxon>
        <taxon>Ecdysozoa</taxon>
        <taxon>Arthropoda</taxon>
        <taxon>Hexapoda</taxon>
        <taxon>Insecta</taxon>
        <taxon>Pterygota</taxon>
        <taxon>Neoptera</taxon>
        <taxon>Endopterygota</taxon>
        <taxon>Coleoptera</taxon>
        <taxon>Polyphaga</taxon>
        <taxon>Scarabaeiformia</taxon>
        <taxon>Scarabaeidae</taxon>
        <taxon>Melolonthinae</taxon>
        <taxon>Holotrichia</taxon>
    </lineage>
</organism>
<comment type="caution">
    <text evidence="1">The sequence shown here is derived from an EMBL/GenBank/DDBJ whole genome shotgun (WGS) entry which is preliminary data.</text>
</comment>
<keyword evidence="2" id="KW-1185">Reference proteome</keyword>
<name>A0ACB9SLL9_HOLOL</name>
<dbReference type="Proteomes" id="UP001056778">
    <property type="component" value="Chromosome 8"/>
</dbReference>
<accession>A0ACB9SLL9</accession>
<protein>
    <submittedName>
        <fullName evidence="1">Tight junction protein</fullName>
    </submittedName>
</protein>
<dbReference type="EMBL" id="CM043022">
    <property type="protein sequence ID" value="KAI4456208.1"/>
    <property type="molecule type" value="Genomic_DNA"/>
</dbReference>
<gene>
    <name evidence="1" type="ORF">MML48_8g00016958</name>
</gene>
<evidence type="ECO:0000313" key="2">
    <source>
        <dbReference type="Proteomes" id="UP001056778"/>
    </source>
</evidence>
<evidence type="ECO:0000313" key="1">
    <source>
        <dbReference type="EMBL" id="KAI4456208.1"/>
    </source>
</evidence>
<proteinExistence type="predicted"/>
<sequence>MLNLLGKLLTANQLSQAKTFLRGEEHYALYGSQPNIAHILNQSPSTNKKPTKLTKTQSFKHQKSDGLSTPKFLKKLSFRGSKSKENTPKSSKKLPHIPDSISENQIVQDFNRNANYIHANSRDVTSAIVDHKGAKLVNEYWGVSLEIPEYAIKEGVRQEVYFVITDPRLCENAPPLDLENGETMLSPLVMCGPQGIEFQKPVILNIPHYANTLPSLSISLKATDSESDICTDWDNILLPSNHAANNVAVKVDHF</sequence>